<keyword evidence="3" id="KW-1185">Reference proteome</keyword>
<dbReference type="SUPFAM" id="SSF69118">
    <property type="entry name" value="AhpD-like"/>
    <property type="match status" value="1"/>
</dbReference>
<organism evidence="2 3">
    <name type="scientific">Acinetobacter puyangensis</name>
    <dbReference type="NCBI Taxonomy" id="1096779"/>
    <lineage>
        <taxon>Bacteria</taxon>
        <taxon>Pseudomonadati</taxon>
        <taxon>Pseudomonadota</taxon>
        <taxon>Gammaproteobacteria</taxon>
        <taxon>Moraxellales</taxon>
        <taxon>Moraxellaceae</taxon>
        <taxon>Acinetobacter</taxon>
    </lineage>
</organism>
<proteinExistence type="predicted"/>
<dbReference type="Proteomes" id="UP000219042">
    <property type="component" value="Unassembled WGS sequence"/>
</dbReference>
<dbReference type="PANTHER" id="PTHR35446:SF2">
    <property type="entry name" value="CARBOXYMUCONOLACTONE DECARBOXYLASE-LIKE DOMAIN-CONTAINING PROTEIN"/>
    <property type="match status" value="1"/>
</dbReference>
<dbReference type="InterPro" id="IPR003779">
    <property type="entry name" value="CMD-like"/>
</dbReference>
<keyword evidence="2" id="KW-0560">Oxidoreductase</keyword>
<evidence type="ECO:0000259" key="1">
    <source>
        <dbReference type="Pfam" id="PF02627"/>
    </source>
</evidence>
<dbReference type="InterPro" id="IPR029032">
    <property type="entry name" value="AhpD-like"/>
</dbReference>
<name>A0A240E691_9GAMM</name>
<dbReference type="EMBL" id="OANT01000001">
    <property type="protein sequence ID" value="SNX43390.1"/>
    <property type="molecule type" value="Genomic_DNA"/>
</dbReference>
<reference evidence="3" key="1">
    <citation type="submission" date="2016-09" db="EMBL/GenBank/DDBJ databases">
        <authorList>
            <person name="Varghese N."/>
            <person name="Submissions S."/>
        </authorList>
    </citation>
    <scope>NUCLEOTIDE SEQUENCE [LARGE SCALE GENOMIC DNA]</scope>
    <source>
        <strain evidence="3">ANC 4466</strain>
    </source>
</reference>
<sequence>MEYKDIAKKTIGHLYLAHTSIRSSGIDTKLIALVELYVSQVNGCAYCCAFHAQELREMGITQELIDKIPGYKHSSAFTPQQSIVLEWAEAVITLSERIDTLKTQLRDYFNDREIVELTASISLMGALNRLRITLADKT</sequence>
<dbReference type="AlphaFoldDB" id="A0A240E691"/>
<evidence type="ECO:0000313" key="2">
    <source>
        <dbReference type="EMBL" id="SNX43390.1"/>
    </source>
</evidence>
<dbReference type="Pfam" id="PF02627">
    <property type="entry name" value="CMD"/>
    <property type="match status" value="1"/>
</dbReference>
<dbReference type="Gene3D" id="1.20.1290.10">
    <property type="entry name" value="AhpD-like"/>
    <property type="match status" value="1"/>
</dbReference>
<keyword evidence="2" id="KW-0575">Peroxidase</keyword>
<dbReference type="GO" id="GO:0051920">
    <property type="term" value="F:peroxiredoxin activity"/>
    <property type="evidence" value="ECO:0007669"/>
    <property type="project" value="InterPro"/>
</dbReference>
<accession>A0A240E691</accession>
<gene>
    <name evidence="2" type="ORF">SAMN05421731_101426</name>
</gene>
<dbReference type="PANTHER" id="PTHR35446">
    <property type="entry name" value="SI:CH211-175M2.5"/>
    <property type="match status" value="1"/>
</dbReference>
<dbReference type="NCBIfam" id="TIGR00778">
    <property type="entry name" value="ahpD_dom"/>
    <property type="match status" value="1"/>
</dbReference>
<dbReference type="RefSeq" id="WP_097077687.1">
    <property type="nucleotide sequence ID" value="NZ_BAABHT010000020.1"/>
</dbReference>
<dbReference type="OrthoDB" id="9801997at2"/>
<dbReference type="InterPro" id="IPR004675">
    <property type="entry name" value="AhpD_core"/>
</dbReference>
<feature type="domain" description="Carboxymuconolactone decarboxylase-like" evidence="1">
    <location>
        <begin position="21"/>
        <end position="89"/>
    </location>
</feature>
<protein>
    <submittedName>
        <fullName evidence="2">Alkylhydroperoxidase AhpD family core domain-containing protein</fullName>
    </submittedName>
</protein>
<evidence type="ECO:0000313" key="3">
    <source>
        <dbReference type="Proteomes" id="UP000219042"/>
    </source>
</evidence>